<evidence type="ECO:0000313" key="3">
    <source>
        <dbReference type="Proteomes" id="UP000053201"/>
    </source>
</evidence>
<dbReference type="RefSeq" id="XP_016606236.1">
    <property type="nucleotide sequence ID" value="XM_016754799.1"/>
</dbReference>
<reference evidence="2 3" key="1">
    <citation type="submission" date="2009-08" db="EMBL/GenBank/DDBJ databases">
        <title>The Genome Sequence of Spizellomyces punctatus strain DAOM BR117.</title>
        <authorList>
            <consortium name="The Broad Institute Genome Sequencing Platform"/>
            <person name="Russ C."/>
            <person name="Cuomo C."/>
            <person name="Shea T."/>
            <person name="Young S.K."/>
            <person name="Zeng Q."/>
            <person name="Koehrsen M."/>
            <person name="Haas B."/>
            <person name="Borodovsky M."/>
            <person name="Guigo R."/>
            <person name="Alvarado L."/>
            <person name="Berlin A."/>
            <person name="Bochicchio J."/>
            <person name="Borenstein D."/>
            <person name="Chapman S."/>
            <person name="Chen Z."/>
            <person name="Engels R."/>
            <person name="Freedman E."/>
            <person name="Gellesch M."/>
            <person name="Goldberg J."/>
            <person name="Griggs A."/>
            <person name="Gujja S."/>
            <person name="Heiman D."/>
            <person name="Hepburn T."/>
            <person name="Howarth C."/>
            <person name="Jen D."/>
            <person name="Larson L."/>
            <person name="Lewis B."/>
            <person name="Mehta T."/>
            <person name="Park D."/>
            <person name="Pearson M."/>
            <person name="Roberts A."/>
            <person name="Saif S."/>
            <person name="Shenoy N."/>
            <person name="Sisk P."/>
            <person name="Stolte C."/>
            <person name="Sykes S."/>
            <person name="Thomson T."/>
            <person name="Walk T."/>
            <person name="White J."/>
            <person name="Yandava C."/>
            <person name="Burger G."/>
            <person name="Gray M.W."/>
            <person name="Holland P.W.H."/>
            <person name="King N."/>
            <person name="Lang F.B.F."/>
            <person name="Roger A.J."/>
            <person name="Ruiz-Trillo I."/>
            <person name="Lander E."/>
            <person name="Nusbaum C."/>
        </authorList>
    </citation>
    <scope>NUCLEOTIDE SEQUENCE [LARGE SCALE GENOMIC DNA]</scope>
    <source>
        <strain evidence="2 3">DAOM BR117</strain>
    </source>
</reference>
<dbReference type="InParanoid" id="A0A0L0HB90"/>
<feature type="compositionally biased region" description="Polar residues" evidence="1">
    <location>
        <begin position="473"/>
        <end position="502"/>
    </location>
</feature>
<feature type="region of interest" description="Disordered" evidence="1">
    <location>
        <begin position="207"/>
        <end position="238"/>
    </location>
</feature>
<dbReference type="EMBL" id="KQ257461">
    <property type="protein sequence ID" value="KNC98196.1"/>
    <property type="molecule type" value="Genomic_DNA"/>
</dbReference>
<dbReference type="OrthoDB" id="2142881at2759"/>
<dbReference type="Proteomes" id="UP000053201">
    <property type="component" value="Unassembled WGS sequence"/>
</dbReference>
<keyword evidence="3" id="KW-1185">Reference proteome</keyword>
<evidence type="ECO:0000256" key="1">
    <source>
        <dbReference type="SAM" id="MobiDB-lite"/>
    </source>
</evidence>
<dbReference type="STRING" id="645134.A0A0L0HB90"/>
<gene>
    <name evidence="2" type="ORF">SPPG_06598</name>
</gene>
<name>A0A0L0HB90_SPIPD</name>
<evidence type="ECO:0000313" key="2">
    <source>
        <dbReference type="EMBL" id="KNC98196.1"/>
    </source>
</evidence>
<protein>
    <submittedName>
        <fullName evidence="2">Uncharacterized protein</fullName>
    </submittedName>
</protein>
<organism evidence="2 3">
    <name type="scientific">Spizellomyces punctatus (strain DAOM BR117)</name>
    <dbReference type="NCBI Taxonomy" id="645134"/>
    <lineage>
        <taxon>Eukaryota</taxon>
        <taxon>Fungi</taxon>
        <taxon>Fungi incertae sedis</taxon>
        <taxon>Chytridiomycota</taxon>
        <taxon>Chytridiomycota incertae sedis</taxon>
        <taxon>Chytridiomycetes</taxon>
        <taxon>Spizellomycetales</taxon>
        <taxon>Spizellomycetaceae</taxon>
        <taxon>Spizellomyces</taxon>
    </lineage>
</organism>
<feature type="compositionally biased region" description="Polar residues" evidence="1">
    <location>
        <begin position="428"/>
        <end position="437"/>
    </location>
</feature>
<feature type="region of interest" description="Disordered" evidence="1">
    <location>
        <begin position="469"/>
        <end position="522"/>
    </location>
</feature>
<dbReference type="GeneID" id="27689890"/>
<feature type="region of interest" description="Disordered" evidence="1">
    <location>
        <begin position="421"/>
        <end position="442"/>
    </location>
</feature>
<dbReference type="AlphaFoldDB" id="A0A0L0HB90"/>
<accession>A0A0L0HB90</accession>
<sequence length="522" mass="56607">MNLFDIQPQVGFITNHYTSGRFDSQFLDEAFAINDVRESPIKDSGNPFFNDDMTDDLGLLKDVEDDVDFNIQRVLASSSKSSASGNAVAGVHDNTPLMSPAPSAVPEFATSAFAVDGPVAEPDTPSESLIEFEESVAVTGGAECTSLPLDMGKSLAVGDAQSLSQNGAEGKMAAVIDAHTSIEPKGLLLTEPIQEGDAQIVHQASIGRPDDARGDTGSTTDNGFQGFGSGLGDGSGESDLIEYVEEDDEENEDEHQSGDTPKVTEDVLEGEAQSSDAFEYAPLPCVLLSYRGEVHALFNVYQDDLDLKPIFDDEQQGPILFESQLTSFITELKHHFEIESDISLEIPALDLTLHEEMNYAQTLSLNRLYEFYMASLAQRGEPMFPEKPFKVNLIEHGYSLEQRLSDLVALAAEAGFPATFDELDDTTSGDGIQSENYQRADETLEEETFRIDDSQVSGSDQERVFDAQPGLATPTSLNDTENQGNAGINQTNSTSNGSSPTRTNKRLSEDSGYEGEVKRARI</sequence>
<proteinExistence type="predicted"/>
<dbReference type="VEuPathDB" id="FungiDB:SPPG_06598"/>
<feature type="compositionally biased region" description="Gly residues" evidence="1">
    <location>
        <begin position="225"/>
        <end position="235"/>
    </location>
</feature>